<keyword evidence="2" id="KW-1185">Reference proteome</keyword>
<reference evidence="1 2" key="1">
    <citation type="journal article" date="2014" name="Nat. Commun.">
        <title>Molecular traces of alternative social organization in a termite genome.</title>
        <authorList>
            <person name="Terrapon N."/>
            <person name="Li C."/>
            <person name="Robertson H.M."/>
            <person name="Ji L."/>
            <person name="Meng X."/>
            <person name="Booth W."/>
            <person name="Chen Z."/>
            <person name="Childers C.P."/>
            <person name="Glastad K.M."/>
            <person name="Gokhale K."/>
            <person name="Gowin J."/>
            <person name="Gronenberg W."/>
            <person name="Hermansen R.A."/>
            <person name="Hu H."/>
            <person name="Hunt B.G."/>
            <person name="Huylmans A.K."/>
            <person name="Khalil S.M."/>
            <person name="Mitchell R.D."/>
            <person name="Munoz-Torres M.C."/>
            <person name="Mustard J.A."/>
            <person name="Pan H."/>
            <person name="Reese J.T."/>
            <person name="Scharf M.E."/>
            <person name="Sun F."/>
            <person name="Vogel H."/>
            <person name="Xiao J."/>
            <person name="Yang W."/>
            <person name="Yang Z."/>
            <person name="Yang Z."/>
            <person name="Zhou J."/>
            <person name="Zhu J."/>
            <person name="Brent C.S."/>
            <person name="Elsik C.G."/>
            <person name="Goodisman M.A."/>
            <person name="Liberles D.A."/>
            <person name="Roe R.M."/>
            <person name="Vargo E.L."/>
            <person name="Vilcinskas A."/>
            <person name="Wang J."/>
            <person name="Bornberg-Bauer E."/>
            <person name="Korb J."/>
            <person name="Zhang G."/>
            <person name="Liebig J."/>
        </authorList>
    </citation>
    <scope>NUCLEOTIDE SEQUENCE [LARGE SCALE GENOMIC DNA]</scope>
    <source>
        <tissue evidence="1">Whole organism</tissue>
    </source>
</reference>
<proteinExistence type="predicted"/>
<name>A0A067QKR9_ZOONE</name>
<dbReference type="EMBL" id="KK853322">
    <property type="protein sequence ID" value="KDR08536.1"/>
    <property type="molecule type" value="Genomic_DNA"/>
</dbReference>
<protein>
    <submittedName>
        <fullName evidence="1">Uncharacterized protein</fullName>
    </submittedName>
</protein>
<dbReference type="AlphaFoldDB" id="A0A067QKR9"/>
<dbReference type="Proteomes" id="UP000027135">
    <property type="component" value="Unassembled WGS sequence"/>
</dbReference>
<accession>A0A067QKR9</accession>
<evidence type="ECO:0000313" key="2">
    <source>
        <dbReference type="Proteomes" id="UP000027135"/>
    </source>
</evidence>
<organism evidence="1 2">
    <name type="scientific">Zootermopsis nevadensis</name>
    <name type="common">Dampwood termite</name>
    <dbReference type="NCBI Taxonomy" id="136037"/>
    <lineage>
        <taxon>Eukaryota</taxon>
        <taxon>Metazoa</taxon>
        <taxon>Ecdysozoa</taxon>
        <taxon>Arthropoda</taxon>
        <taxon>Hexapoda</taxon>
        <taxon>Insecta</taxon>
        <taxon>Pterygota</taxon>
        <taxon>Neoptera</taxon>
        <taxon>Polyneoptera</taxon>
        <taxon>Dictyoptera</taxon>
        <taxon>Blattodea</taxon>
        <taxon>Blattoidea</taxon>
        <taxon>Termitoidae</taxon>
        <taxon>Termopsidae</taxon>
        <taxon>Zootermopsis</taxon>
    </lineage>
</organism>
<sequence>MYVIEFSAPAETNIVVKEAEKRTKYQDLVFELRQLYPGFTVKLIILIIGVLGEVKSSLLANIKLIPACQRNAEALYSVGCKRPCFLGRSNYCERMTPTHCSHPSRGSSRGYSFTWAASI</sequence>
<evidence type="ECO:0000313" key="1">
    <source>
        <dbReference type="EMBL" id="KDR08536.1"/>
    </source>
</evidence>
<gene>
    <name evidence="1" type="ORF">L798_01790</name>
</gene>
<dbReference type="InParanoid" id="A0A067QKR9"/>